<dbReference type="EMBL" id="SLVV01000014">
    <property type="protein sequence ID" value="TCN20463.1"/>
    <property type="molecule type" value="Genomic_DNA"/>
</dbReference>
<proteinExistence type="predicted"/>
<keyword evidence="1" id="KW-0472">Membrane</keyword>
<reference evidence="2 3" key="1">
    <citation type="journal article" date="2015" name="Stand. Genomic Sci.">
        <title>Genomic Encyclopedia of Bacterial and Archaeal Type Strains, Phase III: the genomes of soil and plant-associated and newly described type strains.</title>
        <authorList>
            <person name="Whitman W.B."/>
            <person name="Woyke T."/>
            <person name="Klenk H.P."/>
            <person name="Zhou Y."/>
            <person name="Lilburn T.G."/>
            <person name="Beck B.J."/>
            <person name="De Vos P."/>
            <person name="Vandamme P."/>
            <person name="Eisen J.A."/>
            <person name="Garrity G."/>
            <person name="Hugenholtz P."/>
            <person name="Kyrpides N.C."/>
        </authorList>
    </citation>
    <scope>NUCLEOTIDE SEQUENCE [LARGE SCALE GENOMIC DNA]</scope>
    <source>
        <strain evidence="2 3">CV53</strain>
    </source>
</reference>
<comment type="caution">
    <text evidence="2">The sequence shown here is derived from an EMBL/GenBank/DDBJ whole genome shotgun (WGS) entry which is preliminary data.</text>
</comment>
<evidence type="ECO:0000256" key="1">
    <source>
        <dbReference type="SAM" id="Phobius"/>
    </source>
</evidence>
<evidence type="ECO:0000313" key="3">
    <source>
        <dbReference type="Proteomes" id="UP000295689"/>
    </source>
</evidence>
<name>A0A4R2B2M7_9BACI</name>
<keyword evidence="1" id="KW-0812">Transmembrane</keyword>
<dbReference type="RefSeq" id="WP_121612558.1">
    <property type="nucleotide sequence ID" value="NZ_CP033044.1"/>
</dbReference>
<dbReference type="Proteomes" id="UP000295689">
    <property type="component" value="Unassembled WGS sequence"/>
</dbReference>
<organism evidence="2 3">
    <name type="scientific">Mesobacillus foraminis</name>
    <dbReference type="NCBI Taxonomy" id="279826"/>
    <lineage>
        <taxon>Bacteria</taxon>
        <taxon>Bacillati</taxon>
        <taxon>Bacillota</taxon>
        <taxon>Bacilli</taxon>
        <taxon>Bacillales</taxon>
        <taxon>Bacillaceae</taxon>
        <taxon>Mesobacillus</taxon>
    </lineage>
</organism>
<keyword evidence="1" id="KW-1133">Transmembrane helix</keyword>
<keyword evidence="3" id="KW-1185">Reference proteome</keyword>
<sequence>MNFFTSKAFIHSLVYAGIIANALGALVCLMFGELERIPAESLSVAIYCGLYLFHKKMGTW</sequence>
<gene>
    <name evidence="2" type="ORF">EV146_11482</name>
</gene>
<dbReference type="AlphaFoldDB" id="A0A4R2B2M7"/>
<accession>A0A4R2B2M7</accession>
<protein>
    <submittedName>
        <fullName evidence="2">Uncharacterized protein</fullName>
    </submittedName>
</protein>
<evidence type="ECO:0000313" key="2">
    <source>
        <dbReference type="EMBL" id="TCN20463.1"/>
    </source>
</evidence>
<feature type="transmembrane region" description="Helical" evidence="1">
    <location>
        <begin position="12"/>
        <end position="32"/>
    </location>
</feature>